<evidence type="ECO:0000313" key="3">
    <source>
        <dbReference type="Proteomes" id="UP001500755"/>
    </source>
</evidence>
<keyword evidence="1" id="KW-1133">Transmembrane helix</keyword>
<feature type="transmembrane region" description="Helical" evidence="1">
    <location>
        <begin position="56"/>
        <end position="76"/>
    </location>
</feature>
<keyword evidence="1" id="KW-0472">Membrane</keyword>
<dbReference type="RefSeq" id="WP_344309988.1">
    <property type="nucleotide sequence ID" value="NZ_BAAANO010000023.1"/>
</dbReference>
<dbReference type="Proteomes" id="UP001500755">
    <property type="component" value="Unassembled WGS sequence"/>
</dbReference>
<feature type="transmembrane region" description="Helical" evidence="1">
    <location>
        <begin position="88"/>
        <end position="112"/>
    </location>
</feature>
<keyword evidence="3" id="KW-1185">Reference proteome</keyword>
<proteinExistence type="predicted"/>
<evidence type="ECO:0000256" key="1">
    <source>
        <dbReference type="SAM" id="Phobius"/>
    </source>
</evidence>
<reference evidence="2 3" key="1">
    <citation type="journal article" date="2019" name="Int. J. Syst. Evol. Microbiol.">
        <title>The Global Catalogue of Microorganisms (GCM) 10K type strain sequencing project: providing services to taxonomists for standard genome sequencing and annotation.</title>
        <authorList>
            <consortium name="The Broad Institute Genomics Platform"/>
            <consortium name="The Broad Institute Genome Sequencing Center for Infectious Disease"/>
            <person name="Wu L."/>
            <person name="Ma J."/>
        </authorList>
    </citation>
    <scope>NUCLEOTIDE SEQUENCE [LARGE SCALE GENOMIC DNA]</scope>
    <source>
        <strain evidence="2 3">JCM 14546</strain>
    </source>
</reference>
<comment type="caution">
    <text evidence="2">The sequence shown here is derived from an EMBL/GenBank/DDBJ whole genome shotgun (WGS) entry which is preliminary data.</text>
</comment>
<evidence type="ECO:0000313" key="2">
    <source>
        <dbReference type="EMBL" id="GAA2011684.1"/>
    </source>
</evidence>
<name>A0ABN2TJE7_9MICO</name>
<sequence length="136" mass="14573">MARIRATERAVPVALIGLLRRRLDLAFAGVGVIVLGQVVTQTLKRFVLPRPDLVEVSALLLVVGGILWGSGLAQGIDVTAQDDTWESNAYLGANTLSAGLAGLALLLFWSLWHRREIAPRVPAPSSHGKVVETRSS</sequence>
<organism evidence="2 3">
    <name type="scientific">Brevibacterium samyangense</name>
    <dbReference type="NCBI Taxonomy" id="366888"/>
    <lineage>
        <taxon>Bacteria</taxon>
        <taxon>Bacillati</taxon>
        <taxon>Actinomycetota</taxon>
        <taxon>Actinomycetes</taxon>
        <taxon>Micrococcales</taxon>
        <taxon>Brevibacteriaceae</taxon>
        <taxon>Brevibacterium</taxon>
    </lineage>
</organism>
<keyword evidence="1" id="KW-0812">Transmembrane</keyword>
<accession>A0ABN2TJE7</accession>
<gene>
    <name evidence="2" type="ORF">GCM10009755_23830</name>
</gene>
<dbReference type="EMBL" id="BAAANO010000023">
    <property type="protein sequence ID" value="GAA2011684.1"/>
    <property type="molecule type" value="Genomic_DNA"/>
</dbReference>
<protein>
    <submittedName>
        <fullName evidence="2">Uncharacterized protein</fullName>
    </submittedName>
</protein>